<reference evidence="1" key="1">
    <citation type="submission" date="2016-12" db="EMBL/GenBank/DDBJ databases">
        <title>Transcriptomic, proteomic, and metabolomic analysis of Citrus limon response to graft inoculation by Candidatus Liberibacter asiaticus.</title>
        <authorList>
            <person name="Ramsey J."/>
            <person name="Chin E."/>
            <person name="Chavez J."/>
            <person name="Saha S."/>
            <person name="Mischuk D."/>
            <person name="Mahoney J."/>
            <person name="Mohr J."/>
            <person name="Robison F."/>
            <person name="Godfrey K."/>
            <person name="Levesque C."/>
            <person name="Foster L."/>
            <person name="Xu Y."/>
            <person name="Strickler S."/>
            <person name="Fernandez-Pozo N."/>
            <person name="Polek M.L."/>
            <person name="Giovannoni J."/>
            <person name="Mueller L.A."/>
            <person name="Slupsky C."/>
            <person name="Bruce J."/>
            <person name="Cilia M."/>
        </authorList>
    </citation>
    <scope>NUCLEOTIDE SEQUENCE</scope>
</reference>
<organism evidence="1">
    <name type="scientific">Citrus limon</name>
    <name type="common">Lemon</name>
    <name type="synonym">Citrus medica var. limon</name>
    <dbReference type="NCBI Taxonomy" id="2708"/>
    <lineage>
        <taxon>Eukaryota</taxon>
        <taxon>Viridiplantae</taxon>
        <taxon>Streptophyta</taxon>
        <taxon>Embryophyta</taxon>
        <taxon>Tracheophyta</taxon>
        <taxon>Spermatophyta</taxon>
        <taxon>Magnoliopsida</taxon>
        <taxon>eudicotyledons</taxon>
        <taxon>Gunneridae</taxon>
        <taxon>Pentapetalae</taxon>
        <taxon>rosids</taxon>
        <taxon>malvids</taxon>
        <taxon>Sapindales</taxon>
        <taxon>Rutaceae</taxon>
        <taxon>Aurantioideae</taxon>
        <taxon>Citrus</taxon>
    </lineage>
</organism>
<name>A0A1S8ABL7_CITLI</name>
<dbReference type="EMBL" id="GFAY01000752">
    <property type="protein sequence ID" value="JAV44898.1"/>
    <property type="molecule type" value="Transcribed_RNA"/>
</dbReference>
<sequence>MQMRADWGSLSFDISLSIPFVCLHNYGQNVVITGMKLGAIRNRKTTDSKRCNKSSEVLNAEGNGGRQCNYGFVTFFGEAVRGMKALDGTASSTREVRKEIGLEF</sequence>
<evidence type="ECO:0000313" key="1">
    <source>
        <dbReference type="EMBL" id="JAV44898.1"/>
    </source>
</evidence>
<dbReference type="AlphaFoldDB" id="A0A1S8ABL7"/>
<proteinExistence type="predicted"/>
<accession>A0A1S8ABL7</accession>
<protein>
    <submittedName>
        <fullName evidence="1">Uncharacterized protein</fullName>
    </submittedName>
</protein>